<accession>A0A9W6UXU3</accession>
<name>A0A9W6UXU3_9ACTN</name>
<dbReference type="InterPro" id="IPR013766">
    <property type="entry name" value="Thioredoxin_domain"/>
</dbReference>
<reference evidence="2" key="1">
    <citation type="submission" date="2023-02" db="EMBL/GenBank/DDBJ databases">
        <title>Actinomadura rubrobrunea NBRC 14622.</title>
        <authorList>
            <person name="Ichikawa N."/>
            <person name="Sato H."/>
            <person name="Tonouchi N."/>
        </authorList>
    </citation>
    <scope>NUCLEOTIDE SEQUENCE</scope>
    <source>
        <strain evidence="2">NBRC 14622</strain>
    </source>
</reference>
<protein>
    <submittedName>
        <fullName evidence="2">Alkyl hydroperoxide reductase</fullName>
    </submittedName>
</protein>
<dbReference type="RefSeq" id="WP_067916982.1">
    <property type="nucleotide sequence ID" value="NZ_BSRZ01000015.1"/>
</dbReference>
<evidence type="ECO:0000313" key="2">
    <source>
        <dbReference type="EMBL" id="GLW66498.1"/>
    </source>
</evidence>
<keyword evidence="3" id="KW-1185">Reference proteome</keyword>
<dbReference type="InterPro" id="IPR036249">
    <property type="entry name" value="Thioredoxin-like_sf"/>
</dbReference>
<comment type="caution">
    <text evidence="2">The sequence shown here is derived from an EMBL/GenBank/DDBJ whole genome shotgun (WGS) entry which is preliminary data.</text>
</comment>
<feature type="domain" description="Thioredoxin" evidence="1">
    <location>
        <begin position="6"/>
        <end position="189"/>
    </location>
</feature>
<dbReference type="Pfam" id="PF13911">
    <property type="entry name" value="AhpC-TSA_2"/>
    <property type="match status" value="1"/>
</dbReference>
<gene>
    <name evidence="2" type="ORF">Arub01_47420</name>
</gene>
<dbReference type="EMBL" id="BSRZ01000015">
    <property type="protein sequence ID" value="GLW66498.1"/>
    <property type="molecule type" value="Genomic_DNA"/>
</dbReference>
<dbReference type="Gene3D" id="3.40.30.10">
    <property type="entry name" value="Glutaredoxin"/>
    <property type="match status" value="1"/>
</dbReference>
<evidence type="ECO:0000259" key="1">
    <source>
        <dbReference type="PROSITE" id="PS51352"/>
    </source>
</evidence>
<evidence type="ECO:0000313" key="3">
    <source>
        <dbReference type="Proteomes" id="UP001165124"/>
    </source>
</evidence>
<dbReference type="CDD" id="cd02970">
    <property type="entry name" value="PRX_like2"/>
    <property type="match status" value="1"/>
</dbReference>
<dbReference type="PROSITE" id="PS51352">
    <property type="entry name" value="THIOREDOXIN_2"/>
    <property type="match status" value="1"/>
</dbReference>
<sequence>MNASRLAVGSPVPARALAAVGGPPVSVPDPERLVHLQFRRFAGCPICNLHLRSVARRHGEIEAAGVSEVAVFHSPAEQLRPYAADLPFALVADPDMRLYREFGVEAAPRALLDPRAWGPLLVAVGRQLCLAALGRDRAPAIRQPNGRLGLPADFLISPDGRVAAVKYGRHAYDQWAVDDILALAAEARRSASVG</sequence>
<dbReference type="SUPFAM" id="SSF52833">
    <property type="entry name" value="Thioredoxin-like"/>
    <property type="match status" value="1"/>
</dbReference>
<dbReference type="AlphaFoldDB" id="A0A9W6UXU3"/>
<dbReference type="Proteomes" id="UP001165124">
    <property type="component" value="Unassembled WGS sequence"/>
</dbReference>
<proteinExistence type="predicted"/>
<dbReference type="InterPro" id="IPR032801">
    <property type="entry name" value="PXL2A/B/C"/>
</dbReference>
<organism evidence="2 3">
    <name type="scientific">Actinomadura rubrobrunea</name>
    <dbReference type="NCBI Taxonomy" id="115335"/>
    <lineage>
        <taxon>Bacteria</taxon>
        <taxon>Bacillati</taxon>
        <taxon>Actinomycetota</taxon>
        <taxon>Actinomycetes</taxon>
        <taxon>Streptosporangiales</taxon>
        <taxon>Thermomonosporaceae</taxon>
        <taxon>Actinomadura</taxon>
    </lineage>
</organism>